<protein>
    <submittedName>
        <fullName evidence="2">CRISPR associated protein</fullName>
    </submittedName>
</protein>
<evidence type="ECO:0000259" key="1">
    <source>
        <dbReference type="Pfam" id="PF16592"/>
    </source>
</evidence>
<dbReference type="eggNOG" id="COG3513">
    <property type="taxonomic scope" value="Bacteria"/>
</dbReference>
<accession>A0A0R1KBL5</accession>
<feature type="domain" description="CRISPR-associated endonuclease Cas9 REC lobe" evidence="1">
    <location>
        <begin position="205"/>
        <end position="712"/>
    </location>
</feature>
<dbReference type="Proteomes" id="UP000051248">
    <property type="component" value="Unassembled WGS sequence"/>
</dbReference>
<dbReference type="NCBIfam" id="TIGR01865">
    <property type="entry name" value="cas_Csn1"/>
    <property type="match status" value="1"/>
</dbReference>
<gene>
    <name evidence="2" type="ORF">FD03_GL001174</name>
</gene>
<reference evidence="2 3" key="1">
    <citation type="journal article" date="2015" name="Genome Announc.">
        <title>Expanding the biotechnology potential of lactobacilli through comparative genomics of 213 strains and associated genera.</title>
        <authorList>
            <person name="Sun Z."/>
            <person name="Harris H.M."/>
            <person name="McCann A."/>
            <person name="Guo C."/>
            <person name="Argimon S."/>
            <person name="Zhang W."/>
            <person name="Yang X."/>
            <person name="Jeffery I.B."/>
            <person name="Cooney J.C."/>
            <person name="Kagawa T.F."/>
            <person name="Liu W."/>
            <person name="Song Y."/>
            <person name="Salvetti E."/>
            <person name="Wrobel A."/>
            <person name="Rasinkangas P."/>
            <person name="Parkhill J."/>
            <person name="Rea M.C."/>
            <person name="O'Sullivan O."/>
            <person name="Ritari J."/>
            <person name="Douillard F.P."/>
            <person name="Paul Ross R."/>
            <person name="Yang R."/>
            <person name="Briner A.E."/>
            <person name="Felis G.E."/>
            <person name="de Vos W.M."/>
            <person name="Barrangou R."/>
            <person name="Klaenhammer T.R."/>
            <person name="Caufield P.W."/>
            <person name="Cui Y."/>
            <person name="Zhang H."/>
            <person name="O'Toole P.W."/>
        </authorList>
    </citation>
    <scope>NUCLEOTIDE SEQUENCE [LARGE SCALE GENOMIC DNA]</scope>
    <source>
        <strain evidence="2 3">DSM 19682</strain>
    </source>
</reference>
<dbReference type="AlphaFoldDB" id="A0A0R1KBL5"/>
<dbReference type="Gene3D" id="3.30.420.10">
    <property type="entry name" value="Ribonuclease H-like superfamily/Ribonuclease H"/>
    <property type="match status" value="1"/>
</dbReference>
<dbReference type="InterPro" id="IPR028629">
    <property type="entry name" value="Cas9"/>
</dbReference>
<dbReference type="EMBL" id="AZDZ01000002">
    <property type="protein sequence ID" value="KRK81038.1"/>
    <property type="molecule type" value="Genomic_DNA"/>
</dbReference>
<sequence length="899" mass="105630">MNRKTTKFNIGLDIGTGSVGWAVTDDNYNLLHAKKKNLWGVRLFNTAETAADRRLNRSARRRYRRRRNRLNWLDEIFADELFQADPGFLNRMKHSWVSKKDTARTRDEYNLFIDKEFNDKTYFDKYPTIFHLRKHLIEDTQKADIRLVYLAIHNILKYRGNFTYEHQNFDVSKMNEGLENTLSNLNNSLDLFGLKLPDDADFKKISEILLEKDWSPSSKVSSIITLLKPEKDMKQLYKQIFTLLVGNKADLTKLFNIDSAEKITISFSSNTIEADLSDAQEKLTDEQYAIVEMANPIYSTIVLNEILNGETYLSFAQVTKYENHHEDLMKLKDLWRNDSDRKAVKKARLAYDKYLDDGKYNLDDFYKDLKKYLSTKEDPYSQSALEKMENHQYLLKQRTSDNGVIPFQLNENELVKIIDNQSQYYPFLKENKDKILSLINFRIPYYVGPLQSEDKSDFAWMERKANGPIRPWNFDEKVDREKSSNNFIRRMTATDTYLIGEPVLPKYSLIYQRYEVLSELNNVRIKSTGEESDKGSRLNVDVKQRIYNELFKKHTTISTKRLTDWLRKESYYSAPEIHGLADKTKFLSSLSSYRKLAKIFGNDFVDDSKNLKQLEEVIEWQTVFEDRQILKLKLKNSKLYTDDQIKQLAAIRYQGWGRFSNKLLTQLLVETKVNGEHMPSNHSILDLMWQTKSNFMEIIREDKYNFEKQIKDYNVGDAADKKPLDLVNELPGSPALKRGIWQAIVIVQELSKFMKHAPEHIFIEFTREDQDSGITKSRYNQLDKKYKNIGDMVRNLAPKLKNTLYLKAQLKDKKDALSNERLCCTSYKWVKAYTVKPRLISTVYSRQIIKLITSCHSHISRTIHLKIRLWSKQVKTKENSMTYSYQTMSLPTTFNVGNN</sequence>
<dbReference type="GO" id="GO:0003676">
    <property type="term" value="F:nucleic acid binding"/>
    <property type="evidence" value="ECO:0007669"/>
    <property type="project" value="InterPro"/>
</dbReference>
<comment type="caution">
    <text evidence="2">The sequence shown here is derived from an EMBL/GenBank/DDBJ whole genome shotgun (WGS) entry which is preliminary data.</text>
</comment>
<keyword evidence="3" id="KW-1185">Reference proteome</keyword>
<evidence type="ECO:0000313" key="3">
    <source>
        <dbReference type="Proteomes" id="UP000051248"/>
    </source>
</evidence>
<dbReference type="InterPro" id="IPR032240">
    <property type="entry name" value="Cas9_REC"/>
</dbReference>
<dbReference type="InterPro" id="IPR036397">
    <property type="entry name" value="RNaseH_sf"/>
</dbReference>
<dbReference type="PATRIC" id="fig|1423775.4.peg.1204"/>
<dbReference type="GO" id="GO:0004519">
    <property type="term" value="F:endonuclease activity"/>
    <property type="evidence" value="ECO:0007669"/>
    <property type="project" value="InterPro"/>
</dbReference>
<organism evidence="2 3">
    <name type="scientific">Companilactobacillus nodensis DSM 19682 = JCM 14932 = NBRC 107160</name>
    <dbReference type="NCBI Taxonomy" id="1423775"/>
    <lineage>
        <taxon>Bacteria</taxon>
        <taxon>Bacillati</taxon>
        <taxon>Bacillota</taxon>
        <taxon>Bacilli</taxon>
        <taxon>Lactobacillales</taxon>
        <taxon>Lactobacillaceae</taxon>
        <taxon>Companilactobacillus</taxon>
    </lineage>
</organism>
<dbReference type="OrthoDB" id="9757607at2"/>
<dbReference type="Pfam" id="PF16592">
    <property type="entry name" value="Cas9_REC"/>
    <property type="match status" value="1"/>
</dbReference>
<proteinExistence type="predicted"/>
<dbReference type="STRING" id="1423775.FD03_GL001174"/>
<evidence type="ECO:0000313" key="2">
    <source>
        <dbReference type="EMBL" id="KRK81038.1"/>
    </source>
</evidence>
<name>A0A0R1KBL5_9LACO</name>